<evidence type="ECO:0000313" key="3">
    <source>
        <dbReference type="Proteomes" id="UP000317371"/>
    </source>
</evidence>
<dbReference type="OrthoDB" id="166668at2"/>
<feature type="transmembrane region" description="Helical" evidence="1">
    <location>
        <begin position="62"/>
        <end position="81"/>
    </location>
</feature>
<proteinExistence type="predicted"/>
<dbReference type="RefSeq" id="WP_141610656.1">
    <property type="nucleotide sequence ID" value="NZ_VIGC02000016.1"/>
</dbReference>
<dbReference type="Proteomes" id="UP000317371">
    <property type="component" value="Unassembled WGS sequence"/>
</dbReference>
<keyword evidence="1" id="KW-1133">Transmembrane helix</keyword>
<accession>A0A540VEH0</accession>
<keyword evidence="1" id="KW-0472">Membrane</keyword>
<keyword evidence="3" id="KW-1185">Reference proteome</keyword>
<evidence type="ECO:0000313" key="2">
    <source>
        <dbReference type="EMBL" id="TQE95165.1"/>
    </source>
</evidence>
<organism evidence="2 3">
    <name type="scientific">Litorilinea aerophila</name>
    <dbReference type="NCBI Taxonomy" id="1204385"/>
    <lineage>
        <taxon>Bacteria</taxon>
        <taxon>Bacillati</taxon>
        <taxon>Chloroflexota</taxon>
        <taxon>Caldilineae</taxon>
        <taxon>Caldilineales</taxon>
        <taxon>Caldilineaceae</taxon>
        <taxon>Litorilinea</taxon>
    </lineage>
</organism>
<evidence type="ECO:0008006" key="4">
    <source>
        <dbReference type="Google" id="ProtNLM"/>
    </source>
</evidence>
<sequence>MAKDRSLVRASDIGTWTYCHRAWWLAQVKGIPHRRPESLEAGELAHTAHGQQVRRSQHLRTAGLILVAMAALILAAGWLILWGG</sequence>
<dbReference type="AlphaFoldDB" id="A0A540VEH0"/>
<reference evidence="2 3" key="1">
    <citation type="submission" date="2019-06" db="EMBL/GenBank/DDBJ databases">
        <title>Genome sequence of Litorilinea aerophila BAA-2444.</title>
        <authorList>
            <person name="Maclea K.S."/>
            <person name="Maurais E.G."/>
            <person name="Iannazzi L.C."/>
        </authorList>
    </citation>
    <scope>NUCLEOTIDE SEQUENCE [LARGE SCALE GENOMIC DNA]</scope>
    <source>
        <strain evidence="2 3">ATCC BAA-2444</strain>
    </source>
</reference>
<dbReference type="InParanoid" id="A0A540VEH0"/>
<gene>
    <name evidence="2" type="ORF">FKZ61_13440</name>
</gene>
<dbReference type="EMBL" id="VIGC01000016">
    <property type="protein sequence ID" value="TQE95165.1"/>
    <property type="molecule type" value="Genomic_DNA"/>
</dbReference>
<name>A0A540VEH0_9CHLR</name>
<protein>
    <recommendedName>
        <fullName evidence="4">DUF83 domain-containing protein</fullName>
    </recommendedName>
</protein>
<keyword evidence="1" id="KW-0812">Transmembrane</keyword>
<evidence type="ECO:0000256" key="1">
    <source>
        <dbReference type="SAM" id="Phobius"/>
    </source>
</evidence>
<comment type="caution">
    <text evidence="2">The sequence shown here is derived from an EMBL/GenBank/DDBJ whole genome shotgun (WGS) entry which is preliminary data.</text>
</comment>